<dbReference type="PANTHER" id="PTHR44936">
    <property type="entry name" value="SENSOR PROTEIN CREC"/>
    <property type="match status" value="1"/>
</dbReference>
<dbReference type="FunFam" id="1.10.287.130:FF:000006">
    <property type="entry name" value="Osmolarity two-component histidine kinase EnvZ"/>
    <property type="match status" value="1"/>
</dbReference>
<evidence type="ECO:0000256" key="14">
    <source>
        <dbReference type="ARBA" id="ARBA00023136"/>
    </source>
</evidence>
<dbReference type="GO" id="GO:0005524">
    <property type="term" value="F:ATP binding"/>
    <property type="evidence" value="ECO:0007669"/>
    <property type="project" value="UniProtKB-KW"/>
</dbReference>
<feature type="transmembrane region" description="Helical" evidence="15">
    <location>
        <begin position="153"/>
        <end position="172"/>
    </location>
</feature>
<evidence type="ECO:0000256" key="4">
    <source>
        <dbReference type="ARBA" id="ARBA00022475"/>
    </source>
</evidence>
<keyword evidence="12 15" id="KW-1133">Transmembrane helix</keyword>
<evidence type="ECO:0000256" key="10">
    <source>
        <dbReference type="ARBA" id="ARBA00022777"/>
    </source>
</evidence>
<dbReference type="InterPro" id="IPR003661">
    <property type="entry name" value="HisK_dim/P_dom"/>
</dbReference>
<proteinExistence type="predicted"/>
<dbReference type="SMART" id="SM00387">
    <property type="entry name" value="HATPase_c"/>
    <property type="match status" value="1"/>
</dbReference>
<keyword evidence="8 15" id="KW-0812">Transmembrane</keyword>
<dbReference type="SMART" id="SM00304">
    <property type="entry name" value="HAMP"/>
    <property type="match status" value="1"/>
</dbReference>
<feature type="transmembrane region" description="Helical" evidence="15">
    <location>
        <begin position="12"/>
        <end position="37"/>
    </location>
</feature>
<sequence length="434" mass="48460">MIRFWPRSAFGQTVLLIGSLLLLTQMVSYFMVALYVIKPSYEQIVHLLANQVRLVLDDHNPGHKMLEPALKSRMLSSTGIEIYIEPVAMVSGLDNATPYALLSEQMSDELGGNAEIRIEQGANYIVWVKAPQAPELWLRVPMKQLEESDFSPLPMYLAIIGGLSVLGGWLFARQLNRPLKALRLAALKVARGDMPETLKESGTQDVVEVTRAFNHMANGIKRLESDRNLLMAGISHDLRTPLTRIRLASEMMADEDDWLRDGIVQDIDDMNAIIDQFIEYIRHHKDESLEPYQLNDIVSEVVQAEEVRDVAIHFHPDEALPEIPLRRVTIKRVVANLVENALRHGEPPVDLQTGVDVNGQNIWLTVRDHGAGIPDDQLQNVFEPFTQGDKARGTEGSGLGLAIIRRVVLSHGGNVTLSNMDGKGLMARIELPLS</sequence>
<dbReference type="Gene3D" id="1.10.287.130">
    <property type="match status" value="1"/>
</dbReference>
<dbReference type="GO" id="GO:0005886">
    <property type="term" value="C:plasma membrane"/>
    <property type="evidence" value="ECO:0007669"/>
    <property type="project" value="UniProtKB-SubCell"/>
</dbReference>
<dbReference type="InterPro" id="IPR005467">
    <property type="entry name" value="His_kinase_dom"/>
</dbReference>
<dbReference type="InterPro" id="IPR004358">
    <property type="entry name" value="Sig_transdc_His_kin-like_C"/>
</dbReference>
<evidence type="ECO:0000256" key="11">
    <source>
        <dbReference type="ARBA" id="ARBA00022840"/>
    </source>
</evidence>
<evidence type="ECO:0000256" key="12">
    <source>
        <dbReference type="ARBA" id="ARBA00022989"/>
    </source>
</evidence>
<dbReference type="InterPro" id="IPR003594">
    <property type="entry name" value="HATPase_dom"/>
</dbReference>
<keyword evidence="6" id="KW-0597">Phosphoprotein</keyword>
<organism evidence="18 19">
    <name type="scientific">Neiella marina</name>
    <dbReference type="NCBI Taxonomy" id="508461"/>
    <lineage>
        <taxon>Bacteria</taxon>
        <taxon>Pseudomonadati</taxon>
        <taxon>Pseudomonadota</taxon>
        <taxon>Gammaproteobacteria</taxon>
        <taxon>Alteromonadales</taxon>
        <taxon>Echinimonadaceae</taxon>
        <taxon>Neiella</taxon>
    </lineage>
</organism>
<comment type="catalytic activity">
    <reaction evidence="1">
        <text>ATP + protein L-histidine = ADP + protein N-phospho-L-histidine.</text>
        <dbReference type="EC" id="2.7.13.3"/>
    </reaction>
</comment>
<evidence type="ECO:0000256" key="8">
    <source>
        <dbReference type="ARBA" id="ARBA00022692"/>
    </source>
</evidence>
<keyword evidence="9" id="KW-0547">Nucleotide-binding</keyword>
<keyword evidence="11" id="KW-0067">ATP-binding</keyword>
<gene>
    <name evidence="18" type="primary">envZ</name>
    <name evidence="18" type="ORF">GCM10011369_33480</name>
</gene>
<keyword evidence="7" id="KW-0808">Transferase</keyword>
<dbReference type="PROSITE" id="PS50109">
    <property type="entry name" value="HIS_KIN"/>
    <property type="match status" value="1"/>
</dbReference>
<dbReference type="CDD" id="cd00082">
    <property type="entry name" value="HisKA"/>
    <property type="match status" value="1"/>
</dbReference>
<evidence type="ECO:0000256" key="7">
    <source>
        <dbReference type="ARBA" id="ARBA00022679"/>
    </source>
</evidence>
<dbReference type="Pfam" id="PF02518">
    <property type="entry name" value="HATPase_c"/>
    <property type="match status" value="1"/>
</dbReference>
<dbReference type="SMART" id="SM00388">
    <property type="entry name" value="HisKA"/>
    <property type="match status" value="1"/>
</dbReference>
<evidence type="ECO:0000313" key="19">
    <source>
        <dbReference type="Proteomes" id="UP000619743"/>
    </source>
</evidence>
<evidence type="ECO:0000256" key="2">
    <source>
        <dbReference type="ARBA" id="ARBA00004429"/>
    </source>
</evidence>
<evidence type="ECO:0000259" key="16">
    <source>
        <dbReference type="PROSITE" id="PS50109"/>
    </source>
</evidence>
<dbReference type="AlphaFoldDB" id="A0A8J2XPN7"/>
<dbReference type="InterPro" id="IPR036890">
    <property type="entry name" value="HATPase_C_sf"/>
</dbReference>
<dbReference type="EC" id="2.7.13.3" evidence="3"/>
<evidence type="ECO:0000313" key="18">
    <source>
        <dbReference type="EMBL" id="GGA88629.1"/>
    </source>
</evidence>
<evidence type="ECO:0000256" key="1">
    <source>
        <dbReference type="ARBA" id="ARBA00000085"/>
    </source>
</evidence>
<dbReference type="CDD" id="cd06225">
    <property type="entry name" value="HAMP"/>
    <property type="match status" value="1"/>
</dbReference>
<evidence type="ECO:0000256" key="3">
    <source>
        <dbReference type="ARBA" id="ARBA00012438"/>
    </source>
</evidence>
<keyword evidence="13" id="KW-0902">Two-component regulatory system</keyword>
<dbReference type="Proteomes" id="UP000619743">
    <property type="component" value="Unassembled WGS sequence"/>
</dbReference>
<evidence type="ECO:0000256" key="6">
    <source>
        <dbReference type="ARBA" id="ARBA00022553"/>
    </source>
</evidence>
<evidence type="ECO:0000256" key="9">
    <source>
        <dbReference type="ARBA" id="ARBA00022741"/>
    </source>
</evidence>
<feature type="domain" description="Histidine kinase" evidence="16">
    <location>
        <begin position="233"/>
        <end position="434"/>
    </location>
</feature>
<dbReference type="EMBL" id="BMDX01000025">
    <property type="protein sequence ID" value="GGA88629.1"/>
    <property type="molecule type" value="Genomic_DNA"/>
</dbReference>
<dbReference type="SUPFAM" id="SSF55874">
    <property type="entry name" value="ATPase domain of HSP90 chaperone/DNA topoisomerase II/histidine kinase"/>
    <property type="match status" value="1"/>
</dbReference>
<dbReference type="NCBIfam" id="NF007004">
    <property type="entry name" value="PRK09467.1"/>
    <property type="match status" value="1"/>
</dbReference>
<comment type="caution">
    <text evidence="18">The sequence shown here is derived from an EMBL/GenBank/DDBJ whole genome shotgun (WGS) entry which is preliminary data.</text>
</comment>
<dbReference type="SUPFAM" id="SSF47384">
    <property type="entry name" value="Homodimeric domain of signal transducing histidine kinase"/>
    <property type="match status" value="1"/>
</dbReference>
<dbReference type="InterPro" id="IPR003660">
    <property type="entry name" value="HAMP_dom"/>
</dbReference>
<keyword evidence="19" id="KW-1185">Reference proteome</keyword>
<dbReference type="GO" id="GO:0000155">
    <property type="term" value="F:phosphorelay sensor kinase activity"/>
    <property type="evidence" value="ECO:0007669"/>
    <property type="project" value="InterPro"/>
</dbReference>
<dbReference type="PROSITE" id="PS50885">
    <property type="entry name" value="HAMP"/>
    <property type="match status" value="1"/>
</dbReference>
<reference evidence="19" key="1">
    <citation type="journal article" date="2019" name="Int. J. Syst. Evol. Microbiol.">
        <title>The Global Catalogue of Microorganisms (GCM) 10K type strain sequencing project: providing services to taxonomists for standard genome sequencing and annotation.</title>
        <authorList>
            <consortium name="The Broad Institute Genomics Platform"/>
            <consortium name="The Broad Institute Genome Sequencing Center for Infectious Disease"/>
            <person name="Wu L."/>
            <person name="Ma J."/>
        </authorList>
    </citation>
    <scope>NUCLEOTIDE SEQUENCE [LARGE SCALE GENOMIC DNA]</scope>
    <source>
        <strain evidence="19">CGMCC 1.10130</strain>
    </source>
</reference>
<keyword evidence="5" id="KW-0997">Cell inner membrane</keyword>
<dbReference type="InterPro" id="IPR036097">
    <property type="entry name" value="HisK_dim/P_sf"/>
</dbReference>
<protein>
    <recommendedName>
        <fullName evidence="3">histidine kinase</fullName>
        <ecNumber evidence="3">2.7.13.3</ecNumber>
    </recommendedName>
</protein>
<evidence type="ECO:0000256" key="5">
    <source>
        <dbReference type="ARBA" id="ARBA00022519"/>
    </source>
</evidence>
<dbReference type="RefSeq" id="WP_308477812.1">
    <property type="nucleotide sequence ID" value="NZ_BMDX01000025.1"/>
</dbReference>
<keyword evidence="4" id="KW-1003">Cell membrane</keyword>
<evidence type="ECO:0000259" key="17">
    <source>
        <dbReference type="PROSITE" id="PS50885"/>
    </source>
</evidence>
<dbReference type="Gene3D" id="3.30.565.10">
    <property type="entry name" value="Histidine kinase-like ATPase, C-terminal domain"/>
    <property type="match status" value="1"/>
</dbReference>
<dbReference type="Pfam" id="PF00512">
    <property type="entry name" value="HisKA"/>
    <property type="match status" value="1"/>
</dbReference>
<accession>A0A8J2XPN7</accession>
<evidence type="ECO:0000256" key="15">
    <source>
        <dbReference type="SAM" id="Phobius"/>
    </source>
</evidence>
<keyword evidence="14 15" id="KW-0472">Membrane</keyword>
<dbReference type="InterPro" id="IPR050980">
    <property type="entry name" value="2C_sensor_his_kinase"/>
</dbReference>
<feature type="domain" description="HAMP" evidence="17">
    <location>
        <begin position="173"/>
        <end position="225"/>
    </location>
</feature>
<dbReference type="PRINTS" id="PR00344">
    <property type="entry name" value="BCTRLSENSOR"/>
</dbReference>
<name>A0A8J2XPN7_9GAMM</name>
<keyword evidence="10 18" id="KW-0418">Kinase</keyword>
<evidence type="ECO:0000256" key="13">
    <source>
        <dbReference type="ARBA" id="ARBA00023012"/>
    </source>
</evidence>
<dbReference type="Pfam" id="PF00672">
    <property type="entry name" value="HAMP"/>
    <property type="match status" value="1"/>
</dbReference>
<comment type="subcellular location">
    <subcellularLocation>
        <location evidence="2">Cell inner membrane</location>
        <topology evidence="2">Multi-pass membrane protein</topology>
    </subcellularLocation>
</comment>
<dbReference type="PANTHER" id="PTHR44936:SF5">
    <property type="entry name" value="SENSOR HISTIDINE KINASE ENVZ"/>
    <property type="match status" value="1"/>
</dbReference>